<dbReference type="EMBL" id="JTDO01000014">
    <property type="protein sequence ID" value="KLT72329.1"/>
    <property type="molecule type" value="Genomic_DNA"/>
</dbReference>
<organism evidence="1 2">
    <name type="scientific">Neisseria arctica</name>
    <dbReference type="NCBI Taxonomy" id="1470200"/>
    <lineage>
        <taxon>Bacteria</taxon>
        <taxon>Pseudomonadati</taxon>
        <taxon>Pseudomonadota</taxon>
        <taxon>Betaproteobacteria</taxon>
        <taxon>Neisseriales</taxon>
        <taxon>Neisseriaceae</taxon>
        <taxon>Neisseria</taxon>
    </lineage>
</organism>
<dbReference type="PATRIC" id="fig|1470200.3.peg.674"/>
<protein>
    <submittedName>
        <fullName evidence="1">Uncharacterized protein</fullName>
    </submittedName>
</protein>
<dbReference type="STRING" id="1470200.PL75_08680"/>
<accession>A0A0J0YQC7</accession>
<gene>
    <name evidence="1" type="ORF">PL75_08680</name>
</gene>
<evidence type="ECO:0000313" key="1">
    <source>
        <dbReference type="EMBL" id="KLT72329.1"/>
    </source>
</evidence>
<sequence length="61" mass="6697">MDFLLEKEIDLNGILDVVFAKGGLVGGRRLSGMRPSIDMKKNYFLKEKGSIDLLNKNIGAG</sequence>
<reference evidence="1 2" key="1">
    <citation type="submission" date="2014-11" db="EMBL/GenBank/DDBJ databases">
        <title>Genome of a novel goose pathogen.</title>
        <authorList>
            <person name="Hansen C.M."/>
            <person name="Hueffer K."/>
            <person name="Choi S.C."/>
        </authorList>
    </citation>
    <scope>NUCLEOTIDE SEQUENCE [LARGE SCALE GENOMIC DNA]</scope>
    <source>
        <strain evidence="1 2">KH1503</strain>
    </source>
</reference>
<comment type="caution">
    <text evidence="1">The sequence shown here is derived from an EMBL/GenBank/DDBJ whole genome shotgun (WGS) entry which is preliminary data.</text>
</comment>
<evidence type="ECO:0000313" key="2">
    <source>
        <dbReference type="Proteomes" id="UP000036027"/>
    </source>
</evidence>
<dbReference type="Proteomes" id="UP000036027">
    <property type="component" value="Unassembled WGS sequence"/>
</dbReference>
<keyword evidence="2" id="KW-1185">Reference proteome</keyword>
<proteinExistence type="predicted"/>
<dbReference type="AlphaFoldDB" id="A0A0J0YQC7"/>
<name>A0A0J0YQC7_9NEIS</name>